<comment type="cofactor">
    <cofactor evidence="3">
        <name>Zn(2+)</name>
        <dbReference type="ChEBI" id="CHEBI:29105"/>
    </cofactor>
    <text evidence="3">Binds 2 Zn(2+) ions.</text>
</comment>
<feature type="signal peptide" evidence="4">
    <location>
        <begin position="1"/>
        <end position="33"/>
    </location>
</feature>
<evidence type="ECO:0000313" key="5">
    <source>
        <dbReference type="EMBL" id="QDL11925.1"/>
    </source>
</evidence>
<dbReference type="EMBL" id="CP030118">
    <property type="protein sequence ID" value="QDL11925.1"/>
    <property type="molecule type" value="Genomic_DNA"/>
</dbReference>
<organism evidence="5 6">
    <name type="scientific">Brasilonema sennae CENA114</name>
    <dbReference type="NCBI Taxonomy" id="415709"/>
    <lineage>
        <taxon>Bacteria</taxon>
        <taxon>Bacillati</taxon>
        <taxon>Cyanobacteriota</taxon>
        <taxon>Cyanophyceae</taxon>
        <taxon>Nostocales</taxon>
        <taxon>Scytonemataceae</taxon>
        <taxon>Brasilonema</taxon>
        <taxon>Bromeliae group (in: Brasilonema)</taxon>
    </lineage>
</organism>
<evidence type="ECO:0000256" key="1">
    <source>
        <dbReference type="ARBA" id="ARBA00022553"/>
    </source>
</evidence>
<dbReference type="Pfam" id="PF00245">
    <property type="entry name" value="Alk_phosphatase"/>
    <property type="match status" value="2"/>
</dbReference>
<keyword evidence="6" id="KW-1185">Reference proteome</keyword>
<dbReference type="SUPFAM" id="SSF53649">
    <property type="entry name" value="Alkaline phosphatase-like"/>
    <property type="match status" value="1"/>
</dbReference>
<dbReference type="SMART" id="SM00098">
    <property type="entry name" value="alkPPc"/>
    <property type="match status" value="1"/>
</dbReference>
<dbReference type="InterPro" id="IPR017850">
    <property type="entry name" value="Alkaline_phosphatase_core_sf"/>
</dbReference>
<dbReference type="GO" id="GO:0046872">
    <property type="term" value="F:metal ion binding"/>
    <property type="evidence" value="ECO:0007669"/>
    <property type="project" value="UniProtKB-KW"/>
</dbReference>
<keyword evidence="1" id="KW-0597">Phosphoprotein</keyword>
<gene>
    <name evidence="5" type="ORF">DP114_32075</name>
</gene>
<feature type="chain" id="PRO_5032529538" evidence="4">
    <location>
        <begin position="34"/>
        <end position="665"/>
    </location>
</feature>
<dbReference type="Proteomes" id="UP000503129">
    <property type="component" value="Chromosome"/>
</dbReference>
<dbReference type="InterPro" id="IPR001952">
    <property type="entry name" value="Alkaline_phosphatase"/>
</dbReference>
<evidence type="ECO:0000313" key="6">
    <source>
        <dbReference type="Proteomes" id="UP000503129"/>
    </source>
</evidence>
<dbReference type="RefSeq" id="WP_171978018.1">
    <property type="nucleotide sequence ID" value="NZ_CAWOXK010000001.1"/>
</dbReference>
<feature type="binding site" evidence="3">
    <location>
        <position position="555"/>
    </location>
    <ligand>
        <name>Zn(2+)</name>
        <dbReference type="ChEBI" id="CHEBI:29105"/>
        <label>2</label>
    </ligand>
</feature>
<dbReference type="PANTHER" id="PTHR11596">
    <property type="entry name" value="ALKALINE PHOSPHATASE"/>
    <property type="match status" value="1"/>
</dbReference>
<feature type="binding site" evidence="3">
    <location>
        <position position="554"/>
    </location>
    <ligand>
        <name>Zn(2+)</name>
        <dbReference type="ChEBI" id="CHEBI:29105"/>
        <label>2</label>
    </ligand>
</feature>
<reference evidence="5 6" key="1">
    <citation type="submission" date="2018-06" db="EMBL/GenBank/DDBJ databases">
        <title>Comparative genomics of Brasilonema spp. strains.</title>
        <authorList>
            <person name="Alvarenga D.O."/>
            <person name="Fiore M.F."/>
            <person name="Varani A.M."/>
        </authorList>
    </citation>
    <scope>NUCLEOTIDE SEQUENCE [LARGE SCALE GENOMIC DNA]</scope>
    <source>
        <strain evidence="5 6">CENA114</strain>
    </source>
</reference>
<keyword evidence="4" id="KW-0732">Signal</keyword>
<feature type="binding site" evidence="3">
    <location>
        <position position="509"/>
    </location>
    <ligand>
        <name>Zn(2+)</name>
        <dbReference type="ChEBI" id="CHEBI:29105"/>
        <label>2</label>
    </ligand>
</feature>
<feature type="binding site" evidence="3">
    <location>
        <position position="256"/>
    </location>
    <ligand>
        <name>Mg(2+)</name>
        <dbReference type="ChEBI" id="CHEBI:18420"/>
    </ligand>
</feature>
<dbReference type="PANTHER" id="PTHR11596:SF5">
    <property type="entry name" value="ALKALINE PHOSPHATASE"/>
    <property type="match status" value="1"/>
</dbReference>
<comment type="cofactor">
    <cofactor evidence="3">
        <name>Mg(2+)</name>
        <dbReference type="ChEBI" id="CHEBI:18420"/>
    </cofactor>
    <text evidence="3">Binds 1 Mg(2+) ion.</text>
</comment>
<dbReference type="KEGG" id="bsen:DP114_32075"/>
<name>A0A856MKM4_9CYAN</name>
<protein>
    <submittedName>
        <fullName evidence="5">Alkaline phosphatase</fullName>
    </submittedName>
</protein>
<evidence type="ECO:0000256" key="2">
    <source>
        <dbReference type="PIRSR" id="PIRSR601952-1"/>
    </source>
</evidence>
<feature type="binding site" evidence="3">
    <location>
        <position position="513"/>
    </location>
    <ligand>
        <name>Zn(2+)</name>
        <dbReference type="ChEBI" id="CHEBI:29105"/>
        <label>2</label>
    </ligand>
</feature>
<evidence type="ECO:0000256" key="3">
    <source>
        <dbReference type="PIRSR" id="PIRSR601952-2"/>
    </source>
</evidence>
<feature type="binding site" evidence="3">
    <location>
        <position position="504"/>
    </location>
    <ligand>
        <name>Mg(2+)</name>
        <dbReference type="ChEBI" id="CHEBI:18420"/>
    </ligand>
</feature>
<keyword evidence="3" id="KW-0479">Metal-binding</keyword>
<proteinExistence type="predicted"/>
<keyword evidence="3" id="KW-0862">Zinc</keyword>
<evidence type="ECO:0000256" key="4">
    <source>
        <dbReference type="SAM" id="SignalP"/>
    </source>
</evidence>
<dbReference type="Gene3D" id="3.40.720.10">
    <property type="entry name" value="Alkaline Phosphatase, subunit A"/>
    <property type="match status" value="3"/>
</dbReference>
<accession>A0A856MKM4</accession>
<dbReference type="GO" id="GO:0004035">
    <property type="term" value="F:alkaline phosphatase activity"/>
    <property type="evidence" value="ECO:0007669"/>
    <property type="project" value="TreeGrafter"/>
</dbReference>
<keyword evidence="3" id="KW-0460">Magnesium</keyword>
<feature type="binding site" evidence="3">
    <location>
        <position position="258"/>
    </location>
    <ligand>
        <name>Mg(2+)</name>
        <dbReference type="ChEBI" id="CHEBI:18420"/>
    </ligand>
</feature>
<sequence length="665" mass="72197">MISWFEKRVRAIASIASCLLFFTTFLMQQPAFAQQVTGNGVNVIIMIGDGMGWEPVRAAAVANNGPFYTRGEGRGLNLQKLKGYTYATTYGTTILDEKTGKFSTGNSALDGSNNVTGQSNLRPGFSFKPLPFNTGTDLTASGSGGATDPSLGNLTGWEVEKGGSNPWTPGTPPPCDITVPVGKSINNIPSRFNCQAEYIKLSVPDSANTAFTLYTGVKSYNNAMVDIFEKPVETILQTARKQGKSTGLLTSVPISHATPGSAEAAVNRRSKYDADYPTLDNIVQQSIRPDFGENPDRPDLQDIFLPTVLLGGGHPLDHDNTVNTPGQPGYKEPGTCNYVYIRASTYKELSGKTSLSDTQACKATAASNPNNRYGYRFLERGPNAAKLLLKTSREIDPNKGERLLGLYGARGQEGNIPVAGADGDYSITGLANFARQSSLYYRTNDAYKRGDLPVNDSDRPLQPGETNDAFIAREVNENPTLADMTQAALNVLGKDKDGFWLMVEGGDVDWGIHDNNIDNIIGTVLDFDKAVGTVINWIQRNGGWQKNVLIVTADHDHYLTLYPNFPQLLRTKGAKALTYGTETDSASVGHSFGSIPEDKYGWGNHTRRPVPVYYQGRPFKLDKYIGKGYKAYGYDVPGIPGGVDQVHIHKAMYEAITGEEPQDAS</sequence>
<feature type="active site" description="Phosphoserine intermediate" evidence="2">
    <location>
        <position position="206"/>
    </location>
</feature>
<dbReference type="AlphaFoldDB" id="A0A856MKM4"/>